<evidence type="ECO:0000313" key="3">
    <source>
        <dbReference type="Proteomes" id="UP001500840"/>
    </source>
</evidence>
<feature type="chain" id="PRO_5046139659" evidence="1">
    <location>
        <begin position="35"/>
        <end position="291"/>
    </location>
</feature>
<sequence>MAIDLFQSFTRKRSSRSWLSIVLLSLWAVSAANAESDPIDAEHWRRQQLKKVARKIDDAASDNERLEYEARQSWLHRWEPGQMTSAPTRSPIESDLVEEPLLGRLERPVEMDADVWQRITMAQVELHAVDTDDDRKENVREIIESARRYEELLSEHLPSQLQQLPAPTAWALAYARYRLGRALAYRELPSVRERWPISEPVRYQQQLSAVYQRLIDQAGRGRPEFILLEDRMLRRAGQKGRALKLLEANQQSIEPKWYLKKRRDLLEELGWEPPYQEAARIYFEAGYRDDP</sequence>
<dbReference type="Gene3D" id="1.25.40.710">
    <property type="match status" value="1"/>
</dbReference>
<dbReference type="Proteomes" id="UP001500840">
    <property type="component" value="Unassembled WGS sequence"/>
</dbReference>
<dbReference type="InterPro" id="IPR046939">
    <property type="entry name" value="TPPII_C_sf"/>
</dbReference>
<accession>A0ABP8MLH8</accession>
<organism evidence="2 3">
    <name type="scientific">Novipirellula rosea</name>
    <dbReference type="NCBI Taxonomy" id="1031540"/>
    <lineage>
        <taxon>Bacteria</taxon>
        <taxon>Pseudomonadati</taxon>
        <taxon>Planctomycetota</taxon>
        <taxon>Planctomycetia</taxon>
        <taxon>Pirellulales</taxon>
        <taxon>Pirellulaceae</taxon>
        <taxon>Novipirellula</taxon>
    </lineage>
</organism>
<dbReference type="RefSeq" id="WP_345321432.1">
    <property type="nucleotide sequence ID" value="NZ_BAABGA010000024.1"/>
</dbReference>
<evidence type="ECO:0000313" key="2">
    <source>
        <dbReference type="EMBL" id="GAA4451376.1"/>
    </source>
</evidence>
<comment type="caution">
    <text evidence="2">The sequence shown here is derived from an EMBL/GenBank/DDBJ whole genome shotgun (WGS) entry which is preliminary data.</text>
</comment>
<proteinExistence type="predicted"/>
<keyword evidence="3" id="KW-1185">Reference proteome</keyword>
<evidence type="ECO:0000256" key="1">
    <source>
        <dbReference type="SAM" id="SignalP"/>
    </source>
</evidence>
<feature type="signal peptide" evidence="1">
    <location>
        <begin position="1"/>
        <end position="34"/>
    </location>
</feature>
<dbReference type="EMBL" id="BAABGA010000024">
    <property type="protein sequence ID" value="GAA4451376.1"/>
    <property type="molecule type" value="Genomic_DNA"/>
</dbReference>
<gene>
    <name evidence="2" type="ORF">GCM10023156_18940</name>
</gene>
<keyword evidence="1" id="KW-0732">Signal</keyword>
<protein>
    <submittedName>
        <fullName evidence="2">Uncharacterized protein</fullName>
    </submittedName>
</protein>
<reference evidence="3" key="1">
    <citation type="journal article" date="2019" name="Int. J. Syst. Evol. Microbiol.">
        <title>The Global Catalogue of Microorganisms (GCM) 10K type strain sequencing project: providing services to taxonomists for standard genome sequencing and annotation.</title>
        <authorList>
            <consortium name="The Broad Institute Genomics Platform"/>
            <consortium name="The Broad Institute Genome Sequencing Center for Infectious Disease"/>
            <person name="Wu L."/>
            <person name="Ma J."/>
        </authorList>
    </citation>
    <scope>NUCLEOTIDE SEQUENCE [LARGE SCALE GENOMIC DNA]</scope>
    <source>
        <strain evidence="3">JCM 17759</strain>
    </source>
</reference>
<name>A0ABP8MLH8_9BACT</name>